<reference evidence="20" key="1">
    <citation type="submission" date="2022-08" db="EMBL/GenBank/DDBJ databases">
        <authorList>
            <consortium name="DOE Joint Genome Institute"/>
            <person name="Min B."/>
            <person name="Riley R."/>
            <person name="Sierra-Patev S."/>
            <person name="Naranjo-Ortiz M."/>
            <person name="Looney B."/>
            <person name="Konkel Z."/>
            <person name="Slot J.C."/>
            <person name="Sakamoto Y."/>
            <person name="Steenwyk J.L."/>
            <person name="Rokas A."/>
            <person name="Carro J."/>
            <person name="Camarero S."/>
            <person name="Ferreira P."/>
            <person name="Molpeceres G."/>
            <person name="Ruiz-Duenas F.J."/>
            <person name="Serrano A."/>
            <person name="Henrissat B."/>
            <person name="Drula E."/>
            <person name="Hughes K.W."/>
            <person name="Mata J.L."/>
            <person name="Ishikawa N.K."/>
            <person name="Vargas-Isla R."/>
            <person name="Ushijima S."/>
            <person name="Smith C.A."/>
            <person name="Ahrendt S."/>
            <person name="Andreopoulos W."/>
            <person name="He G."/>
            <person name="Labutti K."/>
            <person name="Lipzen A."/>
            <person name="Ng V."/>
            <person name="Sandor L."/>
            <person name="Barry K."/>
            <person name="Martinez A.T."/>
            <person name="Xiao Y."/>
            <person name="Gibbons J.G."/>
            <person name="Terashima K."/>
            <person name="Hibbett D.S."/>
            <person name="Grigoriev I.V."/>
        </authorList>
    </citation>
    <scope>NUCLEOTIDE SEQUENCE</scope>
    <source>
        <strain evidence="20">TFB10291</strain>
    </source>
</reference>
<feature type="binding site" evidence="17">
    <location>
        <position position="229"/>
    </location>
    <ligand>
        <name>FAD</name>
        <dbReference type="ChEBI" id="CHEBI:57692"/>
    </ligand>
</feature>
<name>A0AA38KRV2_9AGAR</name>
<feature type="binding site" evidence="17">
    <location>
        <position position="261"/>
    </location>
    <ligand>
        <name>FAD</name>
        <dbReference type="ChEBI" id="CHEBI:57692"/>
    </ligand>
</feature>
<evidence type="ECO:0000256" key="3">
    <source>
        <dbReference type="ARBA" id="ARBA00008277"/>
    </source>
</evidence>
<comment type="cofactor">
    <cofactor evidence="1 17">
        <name>FAD</name>
        <dbReference type="ChEBI" id="CHEBI:57692"/>
    </cofactor>
</comment>
<feature type="active site" evidence="16">
    <location>
        <position position="361"/>
    </location>
</feature>
<evidence type="ECO:0000256" key="4">
    <source>
        <dbReference type="ARBA" id="ARBA00011802"/>
    </source>
</evidence>
<evidence type="ECO:0000256" key="7">
    <source>
        <dbReference type="ARBA" id="ARBA00022729"/>
    </source>
</evidence>
<dbReference type="GO" id="GO:0015035">
    <property type="term" value="F:protein-disulfide reductase activity"/>
    <property type="evidence" value="ECO:0007669"/>
    <property type="project" value="InterPro"/>
</dbReference>
<gene>
    <name evidence="20" type="ORF">GGU10DRAFT_309573</name>
</gene>
<evidence type="ECO:0000256" key="11">
    <source>
        <dbReference type="ARBA" id="ARBA00023002"/>
    </source>
</evidence>
<evidence type="ECO:0000313" key="20">
    <source>
        <dbReference type="EMBL" id="KAJ3787200.1"/>
    </source>
</evidence>
<dbReference type="GO" id="GO:0005789">
    <property type="term" value="C:endoplasmic reticulum membrane"/>
    <property type="evidence" value="ECO:0007669"/>
    <property type="project" value="UniProtKB-SubCell"/>
</dbReference>
<dbReference type="PIRSF" id="PIRSF017205">
    <property type="entry name" value="ERO1"/>
    <property type="match status" value="1"/>
</dbReference>
<keyword evidence="15" id="KW-0676">Redox-active center</keyword>
<keyword evidence="7 19" id="KW-0732">Signal</keyword>
<comment type="caution">
    <text evidence="20">The sequence shown here is derived from an EMBL/GenBank/DDBJ whole genome shotgun (WGS) entry which is preliminary data.</text>
</comment>
<evidence type="ECO:0000256" key="19">
    <source>
        <dbReference type="SAM" id="SignalP"/>
    </source>
</evidence>
<dbReference type="PANTHER" id="PTHR12613">
    <property type="entry name" value="ERO1-RELATED"/>
    <property type="match status" value="1"/>
</dbReference>
<evidence type="ECO:0000256" key="2">
    <source>
        <dbReference type="ARBA" id="ARBA00004367"/>
    </source>
</evidence>
<evidence type="ECO:0000256" key="14">
    <source>
        <dbReference type="ARBA" id="ARBA00023180"/>
    </source>
</evidence>
<feature type="signal peptide" evidence="19">
    <location>
        <begin position="1"/>
        <end position="23"/>
    </location>
</feature>
<keyword evidence="13 18" id="KW-1015">Disulfide bond</keyword>
<keyword evidence="5" id="KW-0813">Transport</keyword>
<evidence type="ECO:0000256" key="1">
    <source>
        <dbReference type="ARBA" id="ARBA00001974"/>
    </source>
</evidence>
<keyword evidence="10" id="KW-0249">Electron transport</keyword>
<evidence type="ECO:0000256" key="9">
    <source>
        <dbReference type="ARBA" id="ARBA00022827"/>
    </source>
</evidence>
<comment type="subcellular location">
    <subcellularLocation>
        <location evidence="2">Endoplasmic reticulum membrane</location>
        <topology evidence="2">Peripheral membrane protein</topology>
        <orientation evidence="2">Lumenal side</orientation>
    </subcellularLocation>
</comment>
<dbReference type="InterPro" id="IPR007266">
    <property type="entry name" value="Ero1"/>
</dbReference>
<feature type="binding site" evidence="17">
    <location>
        <position position="182"/>
    </location>
    <ligand>
        <name>FAD</name>
        <dbReference type="ChEBI" id="CHEBI:57692"/>
    </ligand>
</feature>
<keyword evidence="11" id="KW-0560">Oxidoreductase</keyword>
<protein>
    <submittedName>
        <fullName evidence="20">Endoplasmic reticulum Oxidoreductin 1-domain-containing protein</fullName>
    </submittedName>
</protein>
<accession>A0AA38KRV2</accession>
<evidence type="ECO:0000256" key="17">
    <source>
        <dbReference type="PIRSR" id="PIRSR017205-2"/>
    </source>
</evidence>
<evidence type="ECO:0000313" key="21">
    <source>
        <dbReference type="Proteomes" id="UP001163798"/>
    </source>
</evidence>
<feature type="disulfide bond" description="Redox-active" evidence="18">
    <location>
        <begin position="358"/>
        <end position="361"/>
    </location>
</feature>
<evidence type="ECO:0000256" key="18">
    <source>
        <dbReference type="PIRSR" id="PIRSR017205-3"/>
    </source>
</evidence>
<dbReference type="AlphaFoldDB" id="A0AA38KRV2"/>
<evidence type="ECO:0000256" key="12">
    <source>
        <dbReference type="ARBA" id="ARBA00023136"/>
    </source>
</evidence>
<comment type="similarity">
    <text evidence="3">Belongs to the EROs family.</text>
</comment>
<dbReference type="GO" id="GO:0071949">
    <property type="term" value="F:FAD binding"/>
    <property type="evidence" value="ECO:0007669"/>
    <property type="project" value="InterPro"/>
</dbReference>
<evidence type="ECO:0000256" key="15">
    <source>
        <dbReference type="ARBA" id="ARBA00023284"/>
    </source>
</evidence>
<evidence type="ECO:0000256" key="5">
    <source>
        <dbReference type="ARBA" id="ARBA00022448"/>
    </source>
</evidence>
<keyword evidence="12" id="KW-0472">Membrane</keyword>
<evidence type="ECO:0000256" key="16">
    <source>
        <dbReference type="PIRSR" id="PIRSR017205-1"/>
    </source>
</evidence>
<dbReference type="PANTHER" id="PTHR12613:SF0">
    <property type="entry name" value="ERO1-LIKE PROTEIN"/>
    <property type="match status" value="1"/>
</dbReference>
<keyword evidence="9 17" id="KW-0274">FAD</keyword>
<feature type="chain" id="PRO_5041317300" evidence="19">
    <location>
        <begin position="24"/>
        <end position="517"/>
    </location>
</feature>
<dbReference type="Proteomes" id="UP001163798">
    <property type="component" value="Unassembled WGS sequence"/>
</dbReference>
<feature type="binding site" evidence="17">
    <location>
        <position position="195"/>
    </location>
    <ligand>
        <name>FAD</name>
        <dbReference type="ChEBI" id="CHEBI:57692"/>
    </ligand>
</feature>
<dbReference type="EMBL" id="MU793297">
    <property type="protein sequence ID" value="KAJ3787200.1"/>
    <property type="molecule type" value="Genomic_DNA"/>
</dbReference>
<feature type="binding site" evidence="17">
    <location>
        <position position="184"/>
    </location>
    <ligand>
        <name>FAD</name>
        <dbReference type="ChEBI" id="CHEBI:57692"/>
    </ligand>
</feature>
<dbReference type="Pfam" id="PF04137">
    <property type="entry name" value="ERO1"/>
    <property type="match status" value="1"/>
</dbReference>
<feature type="disulfide bond" description="Redox-active" evidence="18">
    <location>
        <begin position="115"/>
        <end position="120"/>
    </location>
</feature>
<dbReference type="GO" id="GO:0016972">
    <property type="term" value="F:thiol oxidase activity"/>
    <property type="evidence" value="ECO:0007669"/>
    <property type="project" value="InterPro"/>
</dbReference>
<comment type="subunit">
    <text evidence="4">May function both as a monomer and a homodimer.</text>
</comment>
<evidence type="ECO:0000256" key="13">
    <source>
        <dbReference type="ARBA" id="ARBA00023157"/>
    </source>
</evidence>
<keyword evidence="21" id="KW-1185">Reference proteome</keyword>
<evidence type="ECO:0000256" key="6">
    <source>
        <dbReference type="ARBA" id="ARBA00022630"/>
    </source>
</evidence>
<keyword evidence="8" id="KW-0256">Endoplasmic reticulum</keyword>
<feature type="binding site" evidence="17">
    <location>
        <position position="232"/>
    </location>
    <ligand>
        <name>FAD</name>
        <dbReference type="ChEBI" id="CHEBI:57692"/>
    </ligand>
</feature>
<dbReference type="GO" id="GO:0034975">
    <property type="term" value="P:protein folding in endoplasmic reticulum"/>
    <property type="evidence" value="ECO:0007669"/>
    <property type="project" value="InterPro"/>
</dbReference>
<dbReference type="InterPro" id="IPR037192">
    <property type="entry name" value="ERO1-like_sf"/>
</dbReference>
<dbReference type="SUPFAM" id="SSF110019">
    <property type="entry name" value="ERO1-like"/>
    <property type="match status" value="1"/>
</dbReference>
<organism evidence="20 21">
    <name type="scientific">Lentinula aff. detonsa</name>
    <dbReference type="NCBI Taxonomy" id="2804958"/>
    <lineage>
        <taxon>Eukaryota</taxon>
        <taxon>Fungi</taxon>
        <taxon>Dikarya</taxon>
        <taxon>Basidiomycota</taxon>
        <taxon>Agaricomycotina</taxon>
        <taxon>Agaricomycetes</taxon>
        <taxon>Agaricomycetidae</taxon>
        <taxon>Agaricales</taxon>
        <taxon>Marasmiineae</taxon>
        <taxon>Omphalotaceae</taxon>
        <taxon>Lentinula</taxon>
    </lineage>
</organism>
<feature type="active site" description="Nucleophile" evidence="16">
    <location>
        <position position="358"/>
    </location>
</feature>
<evidence type="ECO:0000256" key="10">
    <source>
        <dbReference type="ARBA" id="ARBA00022982"/>
    </source>
</evidence>
<proteinExistence type="inferred from homology"/>
<keyword evidence="14" id="KW-0325">Glycoprotein</keyword>
<keyword evidence="6" id="KW-0285">Flavoprotein</keyword>
<sequence length="517" mass="58797">MPRRRHVYRYAAVLLYLTELIAASELLSSSSSERSSSLSGGITPAQAVLEKPSVGDCGDKPTGPIDATSCDYETVESINNELYDSLHHLLQLPFFKYLQIDLYRGCPFWEDDATCTESTCSIVNVAESEIPEEWRTKTLSKVDPVGELYHQLDGCYYRDSDFCFLEDPQSGEYYDLTTIPERYTGYTGSSPHQIWQAIYEENCFTPRDSTLKQDEEKCLEEKVYNKIISGLHASISTHICLDYLNQATGKWGPDIQCYIARVASHPERLEYIYFNTVLLLRAVSRMTPYLKQYDYFHGISQTEIGEAKRNLERVVDIAQHVGKFDESQMFNGLDANSLREDFKAHFRNVSRIMDCIECDQCRLWGKVQTAGLATAMKILFELDENVFNFVPSSSSETVIQRSELAALFNTLNRFSESIQAATQFTAMARPADTGSSKYLYGVRGDSTEKFSNAGTERSERSESSDIDVNESSMYQYCRGRAVECVDGATRLWTKGLRSLDILKWWSETSETHMKTEL</sequence>
<evidence type="ECO:0000256" key="8">
    <source>
        <dbReference type="ARBA" id="ARBA00022824"/>
    </source>
</evidence>